<evidence type="ECO:0000313" key="2">
    <source>
        <dbReference type="Proteomes" id="UP000463470"/>
    </source>
</evidence>
<dbReference type="AlphaFoldDB" id="A0A845L7P1"/>
<dbReference type="RefSeq" id="WP_161255413.1">
    <property type="nucleotide sequence ID" value="NZ_WXEY01000003.1"/>
</dbReference>
<dbReference type="OrthoDB" id="2079635at2"/>
<accession>A0A845L7P1</accession>
<dbReference type="Proteomes" id="UP000463470">
    <property type="component" value="Unassembled WGS sequence"/>
</dbReference>
<comment type="caution">
    <text evidence="1">The sequence shown here is derived from an EMBL/GenBank/DDBJ whole genome shotgun (WGS) entry which is preliminary data.</text>
</comment>
<gene>
    <name evidence="1" type="ORF">GTO91_04355</name>
</gene>
<dbReference type="EMBL" id="WXEY01000003">
    <property type="protein sequence ID" value="MZP28941.1"/>
    <property type="molecule type" value="Genomic_DNA"/>
</dbReference>
<reference evidence="1 2" key="1">
    <citation type="submission" date="2020-01" db="EMBL/GenBank/DDBJ databases">
        <title>Whole-genome sequence of Heliobacterium undosum DSM 13378.</title>
        <authorList>
            <person name="Kyndt J.A."/>
            <person name="Meyer T.E."/>
        </authorList>
    </citation>
    <scope>NUCLEOTIDE SEQUENCE [LARGE SCALE GENOMIC DNA]</scope>
    <source>
        <strain evidence="1 2">DSM 13378</strain>
    </source>
</reference>
<organism evidence="1 2">
    <name type="scientific">Heliomicrobium undosum</name>
    <dbReference type="NCBI Taxonomy" id="121734"/>
    <lineage>
        <taxon>Bacteria</taxon>
        <taxon>Bacillati</taxon>
        <taxon>Bacillota</taxon>
        <taxon>Clostridia</taxon>
        <taxon>Eubacteriales</taxon>
        <taxon>Heliobacteriaceae</taxon>
        <taxon>Heliomicrobium</taxon>
    </lineage>
</organism>
<name>A0A845L7P1_9FIRM</name>
<evidence type="ECO:0000313" key="1">
    <source>
        <dbReference type="EMBL" id="MZP28941.1"/>
    </source>
</evidence>
<proteinExistence type="predicted"/>
<sequence length="252" mass="28543">MRRKSSLFFGLVTLLVAAVYIFLNAPSLPAFNFQQLPDEGELVRRALQAKGWETLTPTSVLRLEIDASPLDGEEIILGINAGKNKGFLAGLQKADGRLIGLSKDLASVTRLSAVDLPGIAQKGISVEEYYDNRTGGFEETTWKRIFRLDKNNAFQQVFSHVQKSEYFWHDAWDRPDGIYWHRVKEENHFSVPGPGVIVVDRTVSRYKVPGDPKKMPTQYNLESVEKEKVRFEWNAASLRFVETAREPVQSKA</sequence>
<protein>
    <submittedName>
        <fullName evidence="1">Uncharacterized protein</fullName>
    </submittedName>
</protein>
<keyword evidence="2" id="KW-1185">Reference proteome</keyword>